<dbReference type="AlphaFoldDB" id="A0A8X6MXS6"/>
<dbReference type="Proteomes" id="UP000887013">
    <property type="component" value="Unassembled WGS sequence"/>
</dbReference>
<feature type="compositionally biased region" description="Polar residues" evidence="1">
    <location>
        <begin position="12"/>
        <end position="22"/>
    </location>
</feature>
<keyword evidence="3" id="KW-1185">Reference proteome</keyword>
<organism evidence="2 3">
    <name type="scientific">Nephila pilipes</name>
    <name type="common">Giant wood spider</name>
    <name type="synonym">Nephila maculata</name>
    <dbReference type="NCBI Taxonomy" id="299642"/>
    <lineage>
        <taxon>Eukaryota</taxon>
        <taxon>Metazoa</taxon>
        <taxon>Ecdysozoa</taxon>
        <taxon>Arthropoda</taxon>
        <taxon>Chelicerata</taxon>
        <taxon>Arachnida</taxon>
        <taxon>Araneae</taxon>
        <taxon>Araneomorphae</taxon>
        <taxon>Entelegynae</taxon>
        <taxon>Araneoidea</taxon>
        <taxon>Nephilidae</taxon>
        <taxon>Nephila</taxon>
    </lineage>
</organism>
<evidence type="ECO:0000313" key="2">
    <source>
        <dbReference type="EMBL" id="GFS83100.1"/>
    </source>
</evidence>
<gene>
    <name evidence="2" type="ORF">NPIL_638391</name>
</gene>
<protein>
    <submittedName>
        <fullName evidence="2">Uncharacterized protein</fullName>
    </submittedName>
</protein>
<reference evidence="2" key="1">
    <citation type="submission" date="2020-08" db="EMBL/GenBank/DDBJ databases">
        <title>Multicomponent nature underlies the extraordinary mechanical properties of spider dragline silk.</title>
        <authorList>
            <person name="Kono N."/>
            <person name="Nakamura H."/>
            <person name="Mori M."/>
            <person name="Yoshida Y."/>
            <person name="Ohtoshi R."/>
            <person name="Malay A.D."/>
            <person name="Moran D.A.P."/>
            <person name="Tomita M."/>
            <person name="Numata K."/>
            <person name="Arakawa K."/>
        </authorList>
    </citation>
    <scope>NUCLEOTIDE SEQUENCE</scope>
</reference>
<comment type="caution">
    <text evidence="2">The sequence shown here is derived from an EMBL/GenBank/DDBJ whole genome shotgun (WGS) entry which is preliminary data.</text>
</comment>
<evidence type="ECO:0000256" key="1">
    <source>
        <dbReference type="SAM" id="MobiDB-lite"/>
    </source>
</evidence>
<name>A0A8X6MXS6_NEPPI</name>
<dbReference type="EMBL" id="BMAW01098118">
    <property type="protein sequence ID" value="GFS83100.1"/>
    <property type="molecule type" value="Genomic_DNA"/>
</dbReference>
<feature type="region of interest" description="Disordered" evidence="1">
    <location>
        <begin position="1"/>
        <end position="28"/>
    </location>
</feature>
<proteinExistence type="predicted"/>
<accession>A0A8X6MXS6</accession>
<sequence>MADSKLGLAASHSFNTSQASSSVRDKGPFERERKLDVIVTVKISFILCESSSCVDSFVRTKRFDRLVRCVSRCLEVPLFVDKPSLKSHV</sequence>
<evidence type="ECO:0000313" key="3">
    <source>
        <dbReference type="Proteomes" id="UP000887013"/>
    </source>
</evidence>